<keyword evidence="4 7" id="KW-0863">Zinc-finger</keyword>
<dbReference type="InterPro" id="IPR050331">
    <property type="entry name" value="Zinc_finger"/>
</dbReference>
<evidence type="ECO:0000256" key="3">
    <source>
        <dbReference type="ARBA" id="ARBA00022737"/>
    </source>
</evidence>
<dbReference type="FunFam" id="3.30.160.60:FF:000557">
    <property type="entry name" value="zinc finger and SCAN domain-containing protein 29"/>
    <property type="match status" value="1"/>
</dbReference>
<dbReference type="InterPro" id="IPR013087">
    <property type="entry name" value="Znf_C2H2_type"/>
</dbReference>
<keyword evidence="6" id="KW-0539">Nucleus</keyword>
<gene>
    <name evidence="9" type="ORF">OCTVUL_1B014736</name>
</gene>
<evidence type="ECO:0000256" key="1">
    <source>
        <dbReference type="ARBA" id="ARBA00004123"/>
    </source>
</evidence>
<feature type="domain" description="C2H2-type" evidence="8">
    <location>
        <begin position="26"/>
        <end position="53"/>
    </location>
</feature>
<dbReference type="GO" id="GO:0005634">
    <property type="term" value="C:nucleus"/>
    <property type="evidence" value="ECO:0007669"/>
    <property type="project" value="UniProtKB-SubCell"/>
</dbReference>
<evidence type="ECO:0000256" key="7">
    <source>
        <dbReference type="PROSITE-ProRule" id="PRU00042"/>
    </source>
</evidence>
<keyword evidence="10" id="KW-1185">Reference proteome</keyword>
<keyword evidence="2" id="KW-0479">Metal-binding</keyword>
<comment type="subcellular location">
    <subcellularLocation>
        <location evidence="1">Nucleus</location>
    </subcellularLocation>
</comment>
<keyword evidence="5" id="KW-0862">Zinc</keyword>
<name>A0AA36C069_OCTVU</name>
<dbReference type="Pfam" id="PF00096">
    <property type="entry name" value="zf-C2H2"/>
    <property type="match status" value="2"/>
</dbReference>
<accession>A0AA36C069</accession>
<sequence length="84" mass="9603">MTTTDLQWKNSPRVVEGLFIQEIKSYHCEICGKSFSQHDTLTKHKHVHTGEKPYHCELCGKSFSQNGTLTNHKHVHTGDKIISL</sequence>
<dbReference type="PANTHER" id="PTHR16515">
    <property type="entry name" value="PR DOMAIN ZINC FINGER PROTEIN"/>
    <property type="match status" value="1"/>
</dbReference>
<dbReference type="SUPFAM" id="SSF57667">
    <property type="entry name" value="beta-beta-alpha zinc fingers"/>
    <property type="match status" value="1"/>
</dbReference>
<organism evidence="9 10">
    <name type="scientific">Octopus vulgaris</name>
    <name type="common">Common octopus</name>
    <dbReference type="NCBI Taxonomy" id="6645"/>
    <lineage>
        <taxon>Eukaryota</taxon>
        <taxon>Metazoa</taxon>
        <taxon>Spiralia</taxon>
        <taxon>Lophotrochozoa</taxon>
        <taxon>Mollusca</taxon>
        <taxon>Cephalopoda</taxon>
        <taxon>Coleoidea</taxon>
        <taxon>Octopodiformes</taxon>
        <taxon>Octopoda</taxon>
        <taxon>Incirrata</taxon>
        <taxon>Octopodidae</taxon>
        <taxon>Octopus</taxon>
    </lineage>
</organism>
<evidence type="ECO:0000256" key="6">
    <source>
        <dbReference type="ARBA" id="ARBA00023242"/>
    </source>
</evidence>
<proteinExistence type="predicted"/>
<dbReference type="FunFam" id="3.30.160.60:FF:001498">
    <property type="entry name" value="Zinc finger protein 404"/>
    <property type="match status" value="1"/>
</dbReference>
<feature type="domain" description="C2H2-type" evidence="8">
    <location>
        <begin position="54"/>
        <end position="81"/>
    </location>
</feature>
<dbReference type="GO" id="GO:0008270">
    <property type="term" value="F:zinc ion binding"/>
    <property type="evidence" value="ECO:0007669"/>
    <property type="project" value="UniProtKB-KW"/>
</dbReference>
<dbReference type="AlphaFoldDB" id="A0AA36C069"/>
<dbReference type="Proteomes" id="UP001162480">
    <property type="component" value="Chromosome 29"/>
</dbReference>
<evidence type="ECO:0000313" key="9">
    <source>
        <dbReference type="EMBL" id="CAI9743559.1"/>
    </source>
</evidence>
<evidence type="ECO:0000256" key="4">
    <source>
        <dbReference type="ARBA" id="ARBA00022771"/>
    </source>
</evidence>
<dbReference type="EMBL" id="OX597842">
    <property type="protein sequence ID" value="CAI9743559.1"/>
    <property type="molecule type" value="Genomic_DNA"/>
</dbReference>
<evidence type="ECO:0000256" key="2">
    <source>
        <dbReference type="ARBA" id="ARBA00022723"/>
    </source>
</evidence>
<evidence type="ECO:0000313" key="10">
    <source>
        <dbReference type="Proteomes" id="UP001162480"/>
    </source>
</evidence>
<protein>
    <submittedName>
        <fullName evidence="9">Zinc finger OZF-like</fullName>
    </submittedName>
</protein>
<dbReference type="Gene3D" id="3.30.160.60">
    <property type="entry name" value="Classic Zinc Finger"/>
    <property type="match status" value="2"/>
</dbReference>
<dbReference type="PANTHER" id="PTHR16515:SF66">
    <property type="entry name" value="C2H2-TYPE DOMAIN-CONTAINING PROTEIN"/>
    <property type="match status" value="1"/>
</dbReference>
<dbReference type="PROSITE" id="PS50157">
    <property type="entry name" value="ZINC_FINGER_C2H2_2"/>
    <property type="match status" value="2"/>
</dbReference>
<dbReference type="GO" id="GO:0010468">
    <property type="term" value="P:regulation of gene expression"/>
    <property type="evidence" value="ECO:0007669"/>
    <property type="project" value="TreeGrafter"/>
</dbReference>
<dbReference type="SMART" id="SM00355">
    <property type="entry name" value="ZnF_C2H2"/>
    <property type="match status" value="2"/>
</dbReference>
<dbReference type="PROSITE" id="PS00028">
    <property type="entry name" value="ZINC_FINGER_C2H2_1"/>
    <property type="match status" value="2"/>
</dbReference>
<evidence type="ECO:0000256" key="5">
    <source>
        <dbReference type="ARBA" id="ARBA00022833"/>
    </source>
</evidence>
<keyword evidence="3" id="KW-0677">Repeat</keyword>
<reference evidence="9" key="1">
    <citation type="submission" date="2023-08" db="EMBL/GenBank/DDBJ databases">
        <authorList>
            <person name="Alioto T."/>
            <person name="Alioto T."/>
            <person name="Gomez Garrido J."/>
        </authorList>
    </citation>
    <scope>NUCLEOTIDE SEQUENCE</scope>
</reference>
<dbReference type="InterPro" id="IPR036236">
    <property type="entry name" value="Znf_C2H2_sf"/>
</dbReference>
<evidence type="ECO:0000259" key="8">
    <source>
        <dbReference type="PROSITE" id="PS50157"/>
    </source>
</evidence>